<name>A0A364RI26_9BACT</name>
<proteinExistence type="predicted"/>
<reference evidence="1 2" key="1">
    <citation type="submission" date="2018-06" db="EMBL/GenBank/DDBJ databases">
        <authorList>
            <person name="Liu Z.-W."/>
        </authorList>
    </citation>
    <scope>NUCLEOTIDE SEQUENCE [LARGE SCALE GENOMIC DNA]</scope>
    <source>
        <strain evidence="1 2">2b14</strain>
    </source>
</reference>
<accession>A0A364RI26</accession>
<evidence type="ECO:0000313" key="1">
    <source>
        <dbReference type="EMBL" id="RAU83959.1"/>
    </source>
</evidence>
<keyword evidence="2" id="KW-1185">Reference proteome</keyword>
<reference evidence="1 2" key="2">
    <citation type="submission" date="2018-07" db="EMBL/GenBank/DDBJ databases">
        <title>Pontibacter sp. 2b14 genomic sequence and assembly.</title>
        <authorList>
            <person name="Du Z.-J."/>
        </authorList>
    </citation>
    <scope>NUCLEOTIDE SEQUENCE [LARGE SCALE GENOMIC DNA]</scope>
    <source>
        <strain evidence="1 2">2b14</strain>
    </source>
</reference>
<dbReference type="OrthoDB" id="1100725at2"/>
<dbReference type="Proteomes" id="UP000251692">
    <property type="component" value="Unassembled WGS sequence"/>
</dbReference>
<dbReference type="AlphaFoldDB" id="A0A364RI26"/>
<protein>
    <submittedName>
        <fullName evidence="1">Uncharacterized protein</fullName>
    </submittedName>
</protein>
<dbReference type="EMBL" id="QMDV01000001">
    <property type="protein sequence ID" value="RAU83959.1"/>
    <property type="molecule type" value="Genomic_DNA"/>
</dbReference>
<comment type="caution">
    <text evidence="1">The sequence shown here is derived from an EMBL/GenBank/DDBJ whole genome shotgun (WGS) entry which is preliminary data.</text>
</comment>
<evidence type="ECO:0000313" key="2">
    <source>
        <dbReference type="Proteomes" id="UP000251692"/>
    </source>
</evidence>
<sequence length="366" mass="42239">MESKYNQLQLERYSKELANVLCDRYFATQHTLNGPQLISFTPVKQVNLFVIKELLLKWHAEMANLRSPYFDFEHEEVKEALIQFMNVLSRKIKLKREAFEPLLQKAIQDTLLVSLAPLAVFEEKFLRVQEEVQLPKLQENLKYIDIDKALFAGFLETLTPTDNDRGDIRNRFKVYLHAHDEQRRPLQDLIDQFNSLLPVTLTELTETAAPAAPVYAKPTPPAPEEEVDIVAPIHMAQREASVPAPAIRKPLTIADEEEEHVAPARPTLNDNFRKAPQASLADTHSNQRIDSLKNSISINQRFSFINELFDGDNMHYYQTIQALDTMPDETTAKQYVTAELATKYDWTKKQDHVNKLLRLIERKFGN</sequence>
<organism evidence="1 2">
    <name type="scientific">Pontibacter arcticus</name>
    <dbReference type="NCBI Taxonomy" id="2080288"/>
    <lineage>
        <taxon>Bacteria</taxon>
        <taxon>Pseudomonadati</taxon>
        <taxon>Bacteroidota</taxon>
        <taxon>Cytophagia</taxon>
        <taxon>Cytophagales</taxon>
        <taxon>Hymenobacteraceae</taxon>
        <taxon>Pontibacter</taxon>
    </lineage>
</organism>
<gene>
    <name evidence="1" type="ORF">DP923_02535</name>
</gene>
<dbReference type="RefSeq" id="WP_112304043.1">
    <property type="nucleotide sequence ID" value="NZ_QMDV01000001.1"/>
</dbReference>